<dbReference type="PROSITE" id="PS01211">
    <property type="entry name" value="UPF0001"/>
    <property type="match status" value="1"/>
</dbReference>
<gene>
    <name evidence="6" type="ORF">FE810_04665</name>
</gene>
<dbReference type="PANTHER" id="PTHR10146:SF14">
    <property type="entry name" value="PYRIDOXAL PHOSPHATE HOMEOSTASIS PROTEIN"/>
    <property type="match status" value="1"/>
</dbReference>
<comment type="similarity">
    <text evidence="2 4">Belongs to the pyridoxal phosphate-binding protein YggS/PROSC family.</text>
</comment>
<dbReference type="EMBL" id="VCBC01000004">
    <property type="protein sequence ID" value="TLU66804.1"/>
    <property type="molecule type" value="Genomic_DNA"/>
</dbReference>
<sequence length="228" mass="25569">MTEIVTRLTQVQQQIHNACIQANRAPSSVTLLAVSKTKSAQLIQQAIDAGQRNFGENYVQEAVSKIQQLAHNSDLNWHFIGPIQANKTRLIADNFSWVHSVDREKIAKRLNEQRDPNITPLNVCLQVNISDEQSKSGVSAQELFTLADFINNCKQLRLRGVMAIPEKTDNIEQQLQQFSALQNLYLQLQQRYPEVDTLSMGMSNDMAQAIGCGSTMVRIGTAIFGKRD</sequence>
<dbReference type="RefSeq" id="WP_138318869.1">
    <property type="nucleotide sequence ID" value="NZ_VCBC01000004.1"/>
</dbReference>
<dbReference type="NCBIfam" id="TIGR00044">
    <property type="entry name" value="YggS family pyridoxal phosphate-dependent enzyme"/>
    <property type="match status" value="1"/>
</dbReference>
<feature type="modified residue" description="N6-(pyridoxal phosphate)lysine" evidence="2 3">
    <location>
        <position position="36"/>
    </location>
</feature>
<evidence type="ECO:0000313" key="7">
    <source>
        <dbReference type="Proteomes" id="UP000307790"/>
    </source>
</evidence>
<dbReference type="FunFam" id="3.20.20.10:FF:000018">
    <property type="entry name" value="Pyridoxal phosphate homeostasis protein"/>
    <property type="match status" value="1"/>
</dbReference>
<dbReference type="InterPro" id="IPR001608">
    <property type="entry name" value="Ala_racemase_N"/>
</dbReference>
<dbReference type="CDD" id="cd06824">
    <property type="entry name" value="PLPDE_III_Yggs_like"/>
    <property type="match status" value="1"/>
</dbReference>
<evidence type="ECO:0000256" key="1">
    <source>
        <dbReference type="ARBA" id="ARBA00022898"/>
    </source>
</evidence>
<dbReference type="SUPFAM" id="SSF51419">
    <property type="entry name" value="PLP-binding barrel"/>
    <property type="match status" value="1"/>
</dbReference>
<evidence type="ECO:0000256" key="3">
    <source>
        <dbReference type="PIRSR" id="PIRSR004848-1"/>
    </source>
</evidence>
<evidence type="ECO:0000259" key="5">
    <source>
        <dbReference type="Pfam" id="PF01168"/>
    </source>
</evidence>
<dbReference type="AlphaFoldDB" id="A0A5R9IMM1"/>
<comment type="caution">
    <text evidence="6">The sequence shown here is derived from an EMBL/GenBank/DDBJ whole genome shotgun (WGS) entry which is preliminary data.</text>
</comment>
<protein>
    <recommendedName>
        <fullName evidence="2">Pyridoxal phosphate homeostasis protein</fullName>
        <shortName evidence="2">PLP homeostasis protein</shortName>
    </recommendedName>
</protein>
<proteinExistence type="inferred from homology"/>
<comment type="function">
    <text evidence="2">Pyridoxal 5'-phosphate (PLP)-binding protein, which is involved in PLP homeostasis.</text>
</comment>
<dbReference type="OrthoDB" id="9804072at2"/>
<organism evidence="6 7">
    <name type="scientific">Thalassotalea litorea</name>
    <dbReference type="NCBI Taxonomy" id="2020715"/>
    <lineage>
        <taxon>Bacteria</taxon>
        <taxon>Pseudomonadati</taxon>
        <taxon>Pseudomonadota</taxon>
        <taxon>Gammaproteobacteria</taxon>
        <taxon>Alteromonadales</taxon>
        <taxon>Colwelliaceae</taxon>
        <taxon>Thalassotalea</taxon>
    </lineage>
</organism>
<evidence type="ECO:0000313" key="6">
    <source>
        <dbReference type="EMBL" id="TLU66804.1"/>
    </source>
</evidence>
<comment type="cofactor">
    <cofactor evidence="3">
        <name>pyridoxal 5'-phosphate</name>
        <dbReference type="ChEBI" id="CHEBI:597326"/>
    </cofactor>
</comment>
<dbReference type="PIRSF" id="PIRSF004848">
    <property type="entry name" value="YBL036c_PLPDEIII"/>
    <property type="match status" value="1"/>
</dbReference>
<evidence type="ECO:0000256" key="2">
    <source>
        <dbReference type="HAMAP-Rule" id="MF_02087"/>
    </source>
</evidence>
<dbReference type="InterPro" id="IPR029066">
    <property type="entry name" value="PLP-binding_barrel"/>
</dbReference>
<dbReference type="HAMAP" id="MF_02087">
    <property type="entry name" value="PLP_homeostasis"/>
    <property type="match status" value="1"/>
</dbReference>
<dbReference type="GO" id="GO:0030170">
    <property type="term" value="F:pyridoxal phosphate binding"/>
    <property type="evidence" value="ECO:0007669"/>
    <property type="project" value="UniProtKB-UniRule"/>
</dbReference>
<feature type="domain" description="Alanine racemase N-terminal" evidence="5">
    <location>
        <begin position="16"/>
        <end position="227"/>
    </location>
</feature>
<dbReference type="Gene3D" id="3.20.20.10">
    <property type="entry name" value="Alanine racemase"/>
    <property type="match status" value="1"/>
</dbReference>
<evidence type="ECO:0000256" key="4">
    <source>
        <dbReference type="RuleBase" id="RU004514"/>
    </source>
</evidence>
<dbReference type="Proteomes" id="UP000307790">
    <property type="component" value="Unassembled WGS sequence"/>
</dbReference>
<name>A0A5R9IMM1_9GAMM</name>
<accession>A0A5R9IMM1</accession>
<keyword evidence="1 2" id="KW-0663">Pyridoxal phosphate</keyword>
<dbReference type="InterPro" id="IPR011078">
    <property type="entry name" value="PyrdxlP_homeostasis"/>
</dbReference>
<reference evidence="6 7" key="1">
    <citation type="submission" date="2019-05" db="EMBL/GenBank/DDBJ databases">
        <title>Genome sequences of Thalassotalea litorea 1K03283.</title>
        <authorList>
            <person name="Zhang D."/>
        </authorList>
    </citation>
    <scope>NUCLEOTIDE SEQUENCE [LARGE SCALE GENOMIC DNA]</scope>
    <source>
        <strain evidence="6 7">MCCC 1K03283</strain>
    </source>
</reference>
<dbReference type="PANTHER" id="PTHR10146">
    <property type="entry name" value="PROLINE SYNTHETASE CO-TRANSCRIBED BACTERIAL HOMOLOG PROTEIN"/>
    <property type="match status" value="1"/>
</dbReference>
<dbReference type="Pfam" id="PF01168">
    <property type="entry name" value="Ala_racemase_N"/>
    <property type="match status" value="1"/>
</dbReference>
<keyword evidence="7" id="KW-1185">Reference proteome</keyword>